<comment type="caution">
    <text evidence="6">The sequence shown here is derived from an EMBL/GenBank/DDBJ whole genome shotgun (WGS) entry which is preliminary data.</text>
</comment>
<dbReference type="EMBL" id="JAKFHA010000006">
    <property type="protein sequence ID" value="MCF2528242.1"/>
    <property type="molecule type" value="Genomic_DNA"/>
</dbReference>
<keyword evidence="7" id="KW-1185">Reference proteome</keyword>
<feature type="domain" description="Methyltransferase type 11" evidence="5">
    <location>
        <begin position="75"/>
        <end position="170"/>
    </location>
</feature>
<evidence type="ECO:0000256" key="1">
    <source>
        <dbReference type="ARBA" id="ARBA00022603"/>
    </source>
</evidence>
<dbReference type="GO" id="GO:0008757">
    <property type="term" value="F:S-adenosylmethionine-dependent methyltransferase activity"/>
    <property type="evidence" value="ECO:0007669"/>
    <property type="project" value="InterPro"/>
</dbReference>
<dbReference type="PANTHER" id="PTHR43464">
    <property type="entry name" value="METHYLTRANSFERASE"/>
    <property type="match status" value="1"/>
</dbReference>
<keyword evidence="2" id="KW-0808">Transferase</keyword>
<dbReference type="CDD" id="cd02440">
    <property type="entry name" value="AdoMet_MTases"/>
    <property type="match status" value="1"/>
</dbReference>
<dbReference type="AlphaFoldDB" id="A0AA41U250"/>
<evidence type="ECO:0000256" key="3">
    <source>
        <dbReference type="ARBA" id="ARBA00022691"/>
    </source>
</evidence>
<gene>
    <name evidence="6" type="ORF">LZ495_13565</name>
</gene>
<keyword evidence="3" id="KW-0949">S-adenosyl-L-methionine</keyword>
<feature type="region of interest" description="Disordered" evidence="4">
    <location>
        <begin position="275"/>
        <end position="306"/>
    </location>
</feature>
<evidence type="ECO:0000256" key="4">
    <source>
        <dbReference type="SAM" id="MobiDB-lite"/>
    </source>
</evidence>
<dbReference type="GO" id="GO:0032259">
    <property type="term" value="P:methylation"/>
    <property type="evidence" value="ECO:0007669"/>
    <property type="project" value="UniProtKB-KW"/>
</dbReference>
<accession>A0AA41U250</accession>
<dbReference type="RefSeq" id="WP_235052410.1">
    <property type="nucleotide sequence ID" value="NZ_JAKFHA010000006.1"/>
</dbReference>
<dbReference type="PANTHER" id="PTHR43464:SF19">
    <property type="entry name" value="UBIQUINONE BIOSYNTHESIS O-METHYLTRANSFERASE, MITOCHONDRIAL"/>
    <property type="match status" value="1"/>
</dbReference>
<dbReference type="SUPFAM" id="SSF53335">
    <property type="entry name" value="S-adenosyl-L-methionine-dependent methyltransferases"/>
    <property type="match status" value="1"/>
</dbReference>
<evidence type="ECO:0000259" key="5">
    <source>
        <dbReference type="Pfam" id="PF08241"/>
    </source>
</evidence>
<name>A0AA41U250_9ACTN</name>
<dbReference type="Gene3D" id="3.40.50.150">
    <property type="entry name" value="Vaccinia Virus protein VP39"/>
    <property type="match status" value="1"/>
</dbReference>
<keyword evidence="1 6" id="KW-0489">Methyltransferase</keyword>
<evidence type="ECO:0000256" key="2">
    <source>
        <dbReference type="ARBA" id="ARBA00022679"/>
    </source>
</evidence>
<reference evidence="6" key="1">
    <citation type="submission" date="2022-01" db="EMBL/GenBank/DDBJ databases">
        <title>Genome-Based Taxonomic Classification of the Phylum Actinobacteria.</title>
        <authorList>
            <person name="Gao Y."/>
        </authorList>
    </citation>
    <scope>NUCLEOTIDE SEQUENCE</scope>
    <source>
        <strain evidence="6">KLBMP 8922</strain>
    </source>
</reference>
<dbReference type="InterPro" id="IPR013216">
    <property type="entry name" value="Methyltransf_11"/>
</dbReference>
<organism evidence="6 7">
    <name type="scientific">Yinghuangia soli</name>
    <dbReference type="NCBI Taxonomy" id="2908204"/>
    <lineage>
        <taxon>Bacteria</taxon>
        <taxon>Bacillati</taxon>
        <taxon>Actinomycetota</taxon>
        <taxon>Actinomycetes</taxon>
        <taxon>Kitasatosporales</taxon>
        <taxon>Streptomycetaceae</taxon>
        <taxon>Yinghuangia</taxon>
    </lineage>
</organism>
<dbReference type="InterPro" id="IPR029063">
    <property type="entry name" value="SAM-dependent_MTases_sf"/>
</dbReference>
<dbReference type="Proteomes" id="UP001165378">
    <property type="component" value="Unassembled WGS sequence"/>
</dbReference>
<dbReference type="Pfam" id="PF08241">
    <property type="entry name" value="Methyltransf_11"/>
    <property type="match status" value="1"/>
</dbReference>
<proteinExistence type="predicted"/>
<evidence type="ECO:0000313" key="7">
    <source>
        <dbReference type="Proteomes" id="UP001165378"/>
    </source>
</evidence>
<evidence type="ECO:0000313" key="6">
    <source>
        <dbReference type="EMBL" id="MCF2528242.1"/>
    </source>
</evidence>
<sequence length="306" mass="31943">MTTSTDAPAPVVPRPAAPAAAPAAAAAPEAASAARLQAFYQAEDTPYRSGQDRIRRQLALLKPVVEHAVKPLTLLDLGCGDGHATARMARLLSGPQHRVIGVDWSETALARARARGVQTVRAALDAGPLPFDDGAADIVVMSEIVEHLVDPDAAVAEAYRVLRPGGHLFLSTPNLAAWFNRMLLLAGVQPAFSEVALSGIYGRPGADVAGHLRLFTRRALVEFLTARGFRRIRITGAAFEAVPAPGRPLDRLLTRVPSASAILLAHARTPVRLSRRIPAAAGGSPSAGRTAPGTPPGSPRTAGVPA</sequence>
<protein>
    <submittedName>
        <fullName evidence="6">Class I SAM-dependent methyltransferase</fullName>
    </submittedName>
</protein>
<feature type="compositionally biased region" description="Low complexity" evidence="4">
    <location>
        <begin position="278"/>
        <end position="292"/>
    </location>
</feature>